<reference evidence="6 7" key="1">
    <citation type="journal article" date="2019" name="Sci. Rep.">
        <title>Orb-weaving spider Araneus ventricosus genome elucidates the spidroin gene catalogue.</title>
        <authorList>
            <person name="Kono N."/>
            <person name="Nakamura H."/>
            <person name="Ohtoshi R."/>
            <person name="Moran D.A.P."/>
            <person name="Shinohara A."/>
            <person name="Yoshida Y."/>
            <person name="Fujiwara M."/>
            <person name="Mori M."/>
            <person name="Tomita M."/>
            <person name="Arakawa K."/>
        </authorList>
    </citation>
    <scope>NUCLEOTIDE SEQUENCE [LARGE SCALE GENOMIC DNA]</scope>
</reference>
<dbReference type="InterPro" id="IPR002048">
    <property type="entry name" value="EF_hand_dom"/>
</dbReference>
<evidence type="ECO:0000256" key="3">
    <source>
        <dbReference type="ARBA" id="ARBA00022837"/>
    </source>
</evidence>
<dbReference type="CDD" id="cd00051">
    <property type="entry name" value="EFh"/>
    <property type="match status" value="1"/>
</dbReference>
<protein>
    <submittedName>
        <fullName evidence="6">Calcium and integrin-binding family member 2</fullName>
    </submittedName>
</protein>
<dbReference type="GO" id="GO:0000287">
    <property type="term" value="F:magnesium ion binding"/>
    <property type="evidence" value="ECO:0007669"/>
    <property type="project" value="TreeGrafter"/>
</dbReference>
<keyword evidence="3" id="KW-0106">Calcium</keyword>
<dbReference type="Proteomes" id="UP000499080">
    <property type="component" value="Unassembled WGS sequence"/>
</dbReference>
<evidence type="ECO:0000256" key="2">
    <source>
        <dbReference type="ARBA" id="ARBA00022737"/>
    </source>
</evidence>
<dbReference type="InterPro" id="IPR051433">
    <property type="entry name" value="CIBP"/>
</dbReference>
<comment type="caution">
    <text evidence="6">The sequence shown here is derived from an EMBL/GenBank/DDBJ whole genome shotgun (WGS) entry which is preliminary data.</text>
</comment>
<keyword evidence="7" id="KW-1185">Reference proteome</keyword>
<dbReference type="InterPro" id="IPR018247">
    <property type="entry name" value="EF_Hand_1_Ca_BS"/>
</dbReference>
<dbReference type="PROSITE" id="PS00018">
    <property type="entry name" value="EF_HAND_1"/>
    <property type="match status" value="2"/>
</dbReference>
<dbReference type="PANTHER" id="PTHR45791">
    <property type="entry name" value="CALCIUM AND INTEGRIN BINDING FAMILY MEMBER 2"/>
    <property type="match status" value="1"/>
</dbReference>
<name>A0A4Y2GCQ9_ARAVE</name>
<keyword evidence="1" id="KW-0479">Metal-binding</keyword>
<keyword evidence="6" id="KW-0401">Integrin</keyword>
<evidence type="ECO:0000313" key="6">
    <source>
        <dbReference type="EMBL" id="GBM51171.1"/>
    </source>
</evidence>
<accession>A0A4Y2GCQ9</accession>
<dbReference type="FunFam" id="1.10.238.10:FF:000035">
    <property type="entry name" value="Calcium and integrin-binding family member 2"/>
    <property type="match status" value="1"/>
</dbReference>
<proteinExistence type="predicted"/>
<keyword evidence="2" id="KW-0677">Repeat</keyword>
<evidence type="ECO:0000259" key="5">
    <source>
        <dbReference type="PROSITE" id="PS50222"/>
    </source>
</evidence>
<feature type="domain" description="EF-hand" evidence="5">
    <location>
        <begin position="152"/>
        <end position="187"/>
    </location>
</feature>
<feature type="domain" description="EF-hand" evidence="5">
    <location>
        <begin position="118"/>
        <end position="145"/>
    </location>
</feature>
<evidence type="ECO:0000313" key="7">
    <source>
        <dbReference type="Proteomes" id="UP000499080"/>
    </source>
</evidence>
<organism evidence="6 7">
    <name type="scientific">Araneus ventricosus</name>
    <name type="common">Orbweaver spider</name>
    <name type="synonym">Epeira ventricosa</name>
    <dbReference type="NCBI Taxonomy" id="182803"/>
    <lineage>
        <taxon>Eukaryota</taxon>
        <taxon>Metazoa</taxon>
        <taxon>Ecdysozoa</taxon>
        <taxon>Arthropoda</taxon>
        <taxon>Chelicerata</taxon>
        <taxon>Arachnida</taxon>
        <taxon>Araneae</taxon>
        <taxon>Araneomorphae</taxon>
        <taxon>Entelegynae</taxon>
        <taxon>Araneoidea</taxon>
        <taxon>Araneidae</taxon>
        <taxon>Araneus</taxon>
    </lineage>
</organism>
<dbReference type="GO" id="GO:0007229">
    <property type="term" value="P:integrin-mediated signaling pathway"/>
    <property type="evidence" value="ECO:0007669"/>
    <property type="project" value="UniProtKB-KW"/>
</dbReference>
<evidence type="ECO:0000256" key="4">
    <source>
        <dbReference type="ARBA" id="ARBA00022842"/>
    </source>
</evidence>
<dbReference type="PROSITE" id="PS50222">
    <property type="entry name" value="EF_HAND_2"/>
    <property type="match status" value="2"/>
</dbReference>
<keyword evidence="4" id="KW-0460">Magnesium</keyword>
<evidence type="ECO:0000256" key="1">
    <source>
        <dbReference type="ARBA" id="ARBA00022723"/>
    </source>
</evidence>
<dbReference type="Gene3D" id="1.10.238.10">
    <property type="entry name" value="EF-hand"/>
    <property type="match status" value="2"/>
</dbReference>
<sequence>MDQFTRPLIQVRNFMKTQEIFTEQELMDLQKLTYLSRKQILKLYKEFTSYNPDMQDPKNPILPQSYLLLMPELAVNPFLDRIIKVFCSQMHHISFEDFLDMMSVFCEEAPIDVKTSYAFRIYDFDDDDMLSREDVLELLNRLKCNNELSDEDCADIIDSVFLEADLDTDGYISYPEFEQLITKSPDFMHAFRMRI</sequence>
<dbReference type="AlphaFoldDB" id="A0A4Y2GCQ9"/>
<gene>
    <name evidence="6" type="primary">CIB2</name>
    <name evidence="6" type="ORF">AVEN_254588_1</name>
</gene>
<dbReference type="EMBL" id="BGPR01001326">
    <property type="protein sequence ID" value="GBM51171.1"/>
    <property type="molecule type" value="Genomic_DNA"/>
</dbReference>
<dbReference type="OrthoDB" id="114727at2759"/>
<dbReference type="SMART" id="SM00054">
    <property type="entry name" value="EFh"/>
    <property type="match status" value="2"/>
</dbReference>
<dbReference type="PANTHER" id="PTHR45791:SF1">
    <property type="entry name" value="CALCIUM AND INTEGRIN BINDING FAMILY MEMBER 1"/>
    <property type="match status" value="1"/>
</dbReference>
<dbReference type="SUPFAM" id="SSF47473">
    <property type="entry name" value="EF-hand"/>
    <property type="match status" value="1"/>
</dbReference>
<dbReference type="GO" id="GO:0005509">
    <property type="term" value="F:calcium ion binding"/>
    <property type="evidence" value="ECO:0007669"/>
    <property type="project" value="InterPro"/>
</dbReference>
<dbReference type="InterPro" id="IPR011992">
    <property type="entry name" value="EF-hand-dom_pair"/>
</dbReference>
<dbReference type="Pfam" id="PF13499">
    <property type="entry name" value="EF-hand_7"/>
    <property type="match status" value="1"/>
</dbReference>